<reference evidence="3" key="2">
    <citation type="submission" date="2020-09" db="EMBL/GenBank/DDBJ databases">
        <authorList>
            <person name="Sun Q."/>
            <person name="Zhou Y."/>
        </authorList>
    </citation>
    <scope>NUCLEOTIDE SEQUENCE</scope>
    <source>
        <strain evidence="3">CGMCC 1.15725</strain>
    </source>
</reference>
<evidence type="ECO:0000256" key="1">
    <source>
        <dbReference type="NCBIfam" id="TIGR02097"/>
    </source>
</evidence>
<evidence type="ECO:0000259" key="2">
    <source>
        <dbReference type="SMART" id="SM00992"/>
    </source>
</evidence>
<feature type="domain" description="Hemimethylated DNA-binding" evidence="2">
    <location>
        <begin position="1"/>
        <end position="80"/>
    </location>
</feature>
<reference evidence="3" key="1">
    <citation type="journal article" date="2014" name="Int. J. Syst. Evol. Microbiol.">
        <title>Complete genome sequence of Corynebacterium casei LMG S-19264T (=DSM 44701T), isolated from a smear-ripened cheese.</title>
        <authorList>
            <consortium name="US DOE Joint Genome Institute (JGI-PGF)"/>
            <person name="Walter F."/>
            <person name="Albersmeier A."/>
            <person name="Kalinowski J."/>
            <person name="Ruckert C."/>
        </authorList>
    </citation>
    <scope>NUCLEOTIDE SEQUENCE</scope>
    <source>
        <strain evidence="3">CGMCC 1.15725</strain>
    </source>
</reference>
<dbReference type="GO" id="GO:0003677">
    <property type="term" value="F:DNA binding"/>
    <property type="evidence" value="ECO:0007669"/>
    <property type="project" value="UniProtKB-UniRule"/>
</dbReference>
<keyword evidence="4" id="KW-1185">Reference proteome</keyword>
<dbReference type="EMBL" id="BMJQ01000007">
    <property type="protein sequence ID" value="GGF21531.1"/>
    <property type="molecule type" value="Genomic_DNA"/>
</dbReference>
<dbReference type="Gene3D" id="2.30.30.390">
    <property type="entry name" value="Hemimethylated DNA-binding domain"/>
    <property type="match status" value="1"/>
</dbReference>
<dbReference type="NCBIfam" id="TIGR02097">
    <property type="entry name" value="yccV"/>
    <property type="match status" value="1"/>
</dbReference>
<organism evidence="3 4">
    <name type="scientific">Aliidongia dinghuensis</name>
    <dbReference type="NCBI Taxonomy" id="1867774"/>
    <lineage>
        <taxon>Bacteria</taxon>
        <taxon>Pseudomonadati</taxon>
        <taxon>Pseudomonadota</taxon>
        <taxon>Alphaproteobacteria</taxon>
        <taxon>Rhodospirillales</taxon>
        <taxon>Dongiaceae</taxon>
        <taxon>Aliidongia</taxon>
    </lineage>
</organism>
<comment type="caution">
    <text evidence="3">The sequence shown here is derived from an EMBL/GenBank/DDBJ whole genome shotgun (WGS) entry which is preliminary data.</text>
</comment>
<sequence>MVDIDPIYSNGDEWYERVATTRPRKDQPWYHLLAEDGTEGHYLAYVSEQNLVVDEDAEPIIHPELADRFGPLVDGVYQMKQRLN</sequence>
<gene>
    <name evidence="3" type="ORF">GCM10011611_29470</name>
</gene>
<dbReference type="Pfam" id="PF08755">
    <property type="entry name" value="YccV-like"/>
    <property type="match status" value="1"/>
</dbReference>
<proteinExistence type="predicted"/>
<evidence type="ECO:0000313" key="4">
    <source>
        <dbReference type="Proteomes" id="UP000646365"/>
    </source>
</evidence>
<dbReference type="InterPro" id="IPR011722">
    <property type="entry name" value="Hemimethylated_DNA-bd_dom"/>
</dbReference>
<accession>A0A8J2YVP0</accession>
<dbReference type="SUPFAM" id="SSF141255">
    <property type="entry name" value="YccV-like"/>
    <property type="match status" value="1"/>
</dbReference>
<dbReference type="InterPro" id="IPR036623">
    <property type="entry name" value="Hemimethylated_DNA-bd_sf"/>
</dbReference>
<dbReference type="AlphaFoldDB" id="A0A8J2YVP0"/>
<name>A0A8J2YVP0_9PROT</name>
<dbReference type="Proteomes" id="UP000646365">
    <property type="component" value="Unassembled WGS sequence"/>
</dbReference>
<evidence type="ECO:0000313" key="3">
    <source>
        <dbReference type="EMBL" id="GGF21531.1"/>
    </source>
</evidence>
<protein>
    <recommendedName>
        <fullName evidence="1">Heat shock protein HspQ</fullName>
    </recommendedName>
</protein>
<dbReference type="SMART" id="SM00992">
    <property type="entry name" value="YccV-like"/>
    <property type="match status" value="1"/>
</dbReference>